<dbReference type="AlphaFoldDB" id="A0A392VZP2"/>
<reference evidence="2 3" key="1">
    <citation type="journal article" date="2018" name="Front. Plant Sci.">
        <title>Red Clover (Trifolium pratense) and Zigzag Clover (T. medium) - A Picture of Genomic Similarities and Differences.</title>
        <authorList>
            <person name="Dluhosova J."/>
            <person name="Istvanek J."/>
            <person name="Nedelnik J."/>
            <person name="Repkova J."/>
        </authorList>
    </citation>
    <scope>NUCLEOTIDE SEQUENCE [LARGE SCALE GENOMIC DNA]</scope>
    <source>
        <strain evidence="3">cv. 10/8</strain>
        <tissue evidence="2">Leaf</tissue>
    </source>
</reference>
<dbReference type="EMBL" id="LXQA011315109">
    <property type="protein sequence ID" value="MCI92933.1"/>
    <property type="molecule type" value="Genomic_DNA"/>
</dbReference>
<comment type="caution">
    <text evidence="2">The sequence shown here is derived from an EMBL/GenBank/DDBJ whole genome shotgun (WGS) entry which is preliminary data.</text>
</comment>
<name>A0A392VZP2_9FABA</name>
<protein>
    <submittedName>
        <fullName evidence="2">Uncharacterized protein</fullName>
    </submittedName>
</protein>
<feature type="non-terminal residue" evidence="2">
    <location>
        <position position="65"/>
    </location>
</feature>
<feature type="compositionally biased region" description="Low complexity" evidence="1">
    <location>
        <begin position="10"/>
        <end position="19"/>
    </location>
</feature>
<organism evidence="2 3">
    <name type="scientific">Trifolium medium</name>
    <dbReference type="NCBI Taxonomy" id="97028"/>
    <lineage>
        <taxon>Eukaryota</taxon>
        <taxon>Viridiplantae</taxon>
        <taxon>Streptophyta</taxon>
        <taxon>Embryophyta</taxon>
        <taxon>Tracheophyta</taxon>
        <taxon>Spermatophyta</taxon>
        <taxon>Magnoliopsida</taxon>
        <taxon>eudicotyledons</taxon>
        <taxon>Gunneridae</taxon>
        <taxon>Pentapetalae</taxon>
        <taxon>rosids</taxon>
        <taxon>fabids</taxon>
        <taxon>Fabales</taxon>
        <taxon>Fabaceae</taxon>
        <taxon>Papilionoideae</taxon>
        <taxon>50 kb inversion clade</taxon>
        <taxon>NPAAA clade</taxon>
        <taxon>Hologalegina</taxon>
        <taxon>IRL clade</taxon>
        <taxon>Trifolieae</taxon>
        <taxon>Trifolium</taxon>
    </lineage>
</organism>
<evidence type="ECO:0000256" key="1">
    <source>
        <dbReference type="SAM" id="MobiDB-lite"/>
    </source>
</evidence>
<feature type="region of interest" description="Disordered" evidence="1">
    <location>
        <begin position="1"/>
        <end position="50"/>
    </location>
</feature>
<proteinExistence type="predicted"/>
<accession>A0A392VZP2</accession>
<evidence type="ECO:0000313" key="3">
    <source>
        <dbReference type="Proteomes" id="UP000265520"/>
    </source>
</evidence>
<feature type="non-terminal residue" evidence="2">
    <location>
        <position position="1"/>
    </location>
</feature>
<evidence type="ECO:0000313" key="2">
    <source>
        <dbReference type="EMBL" id="MCI92933.1"/>
    </source>
</evidence>
<sequence length="65" mass="7028">EEIMADPEPNNNNNNNNANVGGGAGARPCHNSSRRLAHLARPQKGARQTEMKTGLLQLLYANPFS</sequence>
<dbReference type="Proteomes" id="UP000265520">
    <property type="component" value="Unassembled WGS sequence"/>
</dbReference>
<keyword evidence="3" id="KW-1185">Reference proteome</keyword>